<dbReference type="EMBL" id="GDKF01007867">
    <property type="protein sequence ID" value="JAT70755.1"/>
    <property type="molecule type" value="Transcribed_RNA"/>
</dbReference>
<reference evidence="2" key="1">
    <citation type="submission" date="2015-08" db="EMBL/GenBank/DDBJ databases">
        <authorList>
            <person name="Babu N.S."/>
            <person name="Beckwith C.J."/>
            <person name="Beseler K.G."/>
            <person name="Brison A."/>
            <person name="Carone J.V."/>
            <person name="Caskin T.P."/>
            <person name="Diamond M."/>
            <person name="Durham M.E."/>
            <person name="Foxe J.M."/>
            <person name="Go M."/>
            <person name="Henderson B.A."/>
            <person name="Jones I.B."/>
            <person name="McGettigan J.A."/>
            <person name="Micheletti S.J."/>
            <person name="Nasrallah M.E."/>
            <person name="Ortiz D."/>
            <person name="Piller C.R."/>
            <person name="Privatt S.R."/>
            <person name="Schneider S.L."/>
            <person name="Sharp S."/>
            <person name="Smith T.C."/>
            <person name="Stanton J.D."/>
            <person name="Ullery H.E."/>
            <person name="Wilson R.J."/>
            <person name="Serrano M.G."/>
            <person name="Buck G."/>
            <person name="Lee V."/>
            <person name="Wang Y."/>
            <person name="Carvalho R."/>
            <person name="Voegtly L."/>
            <person name="Shi R."/>
            <person name="Duckworth R."/>
            <person name="Johnson A."/>
            <person name="Loviza R."/>
            <person name="Walstead R."/>
            <person name="Shah Z."/>
            <person name="Kiflezghi M."/>
            <person name="Wade K."/>
            <person name="Ball S.L."/>
            <person name="Bradley K.W."/>
            <person name="Asai D.J."/>
            <person name="Bowman C.A."/>
            <person name="Russell D.A."/>
            <person name="Pope W.H."/>
            <person name="Jacobs-Sera D."/>
            <person name="Hendrix R.W."/>
            <person name="Hatfull G.F."/>
        </authorList>
    </citation>
    <scope>NUCLEOTIDE SEQUENCE</scope>
</reference>
<organism evidence="2">
    <name type="scientific">Auxenochlorella protothecoides</name>
    <name type="common">Green microalga</name>
    <name type="synonym">Chlorella protothecoides</name>
    <dbReference type="NCBI Taxonomy" id="3075"/>
    <lineage>
        <taxon>Eukaryota</taxon>
        <taxon>Viridiplantae</taxon>
        <taxon>Chlorophyta</taxon>
        <taxon>core chlorophytes</taxon>
        <taxon>Trebouxiophyceae</taxon>
        <taxon>Chlorellales</taxon>
        <taxon>Chlorellaceae</taxon>
        <taxon>Auxenochlorella</taxon>
    </lineage>
</organism>
<feature type="region of interest" description="Disordered" evidence="1">
    <location>
        <begin position="1"/>
        <end position="21"/>
    </location>
</feature>
<gene>
    <name evidence="2" type="ORF">g.3553</name>
</gene>
<proteinExistence type="predicted"/>
<evidence type="ECO:0000313" key="2">
    <source>
        <dbReference type="EMBL" id="JAT70755.1"/>
    </source>
</evidence>
<evidence type="ECO:0000256" key="1">
    <source>
        <dbReference type="SAM" id="MobiDB-lite"/>
    </source>
</evidence>
<name>A0A1D1ZVG1_AUXPR</name>
<dbReference type="PANTHER" id="PTHR35127">
    <property type="entry name" value="OS03G0736900 PROTEIN"/>
    <property type="match status" value="1"/>
</dbReference>
<dbReference type="AlphaFoldDB" id="A0A1D1ZVG1"/>
<protein>
    <submittedName>
        <fullName evidence="2">Uncharacterized protein</fullName>
    </submittedName>
</protein>
<dbReference type="PANTHER" id="PTHR35127:SF1">
    <property type="entry name" value="GENOME ASSEMBLY, CHROMOSOME: A10"/>
    <property type="match status" value="1"/>
</dbReference>
<sequence>MALSRAMRPEVQLASPSCRNAGMDGGHSSGCMHRDAFFRASTSSAAPAQARRPTVPSLSRPSRCHAMACRALPPAHVAQQSMPSTHPLLGTRWFQDAVRDVAKHVSEGLPFMELVQLHGPCSGKAPHFSSFKVEDDVVSAPQLWRSIAECLSGEDPDVVMLCKRVDSAADVGGQASPSSDTVTEVKQACRALVRSGIAHAVMRGRVGDCCEEDAPWDDRGAGPGFWSRHHHRPHGKAARVGQAQEVNFWGLVVQSRAHTGAEGCYLLKTVRNVEPATDCSCTHYSLTRICQGEGLEGQFVKSWLARS</sequence>
<accession>A0A1D1ZVG1</accession>